<keyword evidence="3" id="KW-0479">Metal-binding</keyword>
<name>A0A9N9T8G0_DIABA</name>
<gene>
    <name evidence="8" type="ORF">DIABBA_LOCUS9475</name>
</gene>
<proteinExistence type="predicted"/>
<keyword evidence="9" id="KW-1185">Reference proteome</keyword>
<sequence length="109" mass="12313">MQSADIVRFVKSQRLNWLGHLKRMPDNRAVDAVTQLLDSPQRFTKSINDIVKTHLEALKKETASNIALTDAERKEIVKAMGFKQGHWYKCPNGHPYCITDCGGAVEISM</sequence>
<comment type="subcellular location">
    <subcellularLocation>
        <location evidence="1">Cytoplasm</location>
    </subcellularLocation>
</comment>
<dbReference type="GO" id="GO:0002376">
    <property type="term" value="P:immune system process"/>
    <property type="evidence" value="ECO:0007669"/>
    <property type="project" value="UniProtKB-KW"/>
</dbReference>
<dbReference type="AlphaFoldDB" id="A0A9N9T8G0"/>
<keyword evidence="4" id="KW-0863">Zinc-finger</keyword>
<evidence type="ECO:0000256" key="3">
    <source>
        <dbReference type="ARBA" id="ARBA00022723"/>
    </source>
</evidence>
<dbReference type="EMBL" id="OU898281">
    <property type="protein sequence ID" value="CAG9836386.1"/>
    <property type="molecule type" value="Genomic_DNA"/>
</dbReference>
<protein>
    <recommendedName>
        <fullName evidence="7">RZ-type domain-containing protein</fullName>
    </recommendedName>
</protein>
<dbReference type="GO" id="GO:0005737">
    <property type="term" value="C:cytoplasm"/>
    <property type="evidence" value="ECO:0007669"/>
    <property type="project" value="UniProtKB-SubCell"/>
</dbReference>
<dbReference type="PROSITE" id="PS51981">
    <property type="entry name" value="ZF_RZ"/>
    <property type="match status" value="1"/>
</dbReference>
<accession>A0A9N9T8G0</accession>
<evidence type="ECO:0000313" key="8">
    <source>
        <dbReference type="EMBL" id="CAG9836386.1"/>
    </source>
</evidence>
<evidence type="ECO:0000259" key="7">
    <source>
        <dbReference type="PROSITE" id="PS51981"/>
    </source>
</evidence>
<dbReference type="OrthoDB" id="2423195at2759"/>
<dbReference type="GO" id="GO:0008270">
    <property type="term" value="F:zinc ion binding"/>
    <property type="evidence" value="ECO:0007669"/>
    <property type="project" value="UniProtKB-KW"/>
</dbReference>
<evidence type="ECO:0000256" key="1">
    <source>
        <dbReference type="ARBA" id="ARBA00004496"/>
    </source>
</evidence>
<evidence type="ECO:0000313" key="9">
    <source>
        <dbReference type="Proteomes" id="UP001153709"/>
    </source>
</evidence>
<evidence type="ECO:0000256" key="6">
    <source>
        <dbReference type="ARBA" id="ARBA00022859"/>
    </source>
</evidence>
<dbReference type="InterPro" id="IPR046439">
    <property type="entry name" value="ZF_RZ_dom"/>
</dbReference>
<keyword evidence="6" id="KW-0391">Immunity</keyword>
<evidence type="ECO:0000256" key="4">
    <source>
        <dbReference type="ARBA" id="ARBA00022771"/>
    </source>
</evidence>
<evidence type="ECO:0000256" key="5">
    <source>
        <dbReference type="ARBA" id="ARBA00022833"/>
    </source>
</evidence>
<feature type="domain" description="RZ-type" evidence="7">
    <location>
        <begin position="68"/>
        <end position="109"/>
    </location>
</feature>
<dbReference type="Pfam" id="PF20173">
    <property type="entry name" value="ZnF_RZ-type"/>
    <property type="match status" value="1"/>
</dbReference>
<keyword evidence="2" id="KW-0963">Cytoplasm</keyword>
<organism evidence="8 9">
    <name type="scientific">Diabrotica balteata</name>
    <name type="common">Banded cucumber beetle</name>
    <dbReference type="NCBI Taxonomy" id="107213"/>
    <lineage>
        <taxon>Eukaryota</taxon>
        <taxon>Metazoa</taxon>
        <taxon>Ecdysozoa</taxon>
        <taxon>Arthropoda</taxon>
        <taxon>Hexapoda</taxon>
        <taxon>Insecta</taxon>
        <taxon>Pterygota</taxon>
        <taxon>Neoptera</taxon>
        <taxon>Endopterygota</taxon>
        <taxon>Coleoptera</taxon>
        <taxon>Polyphaga</taxon>
        <taxon>Cucujiformia</taxon>
        <taxon>Chrysomeloidea</taxon>
        <taxon>Chrysomelidae</taxon>
        <taxon>Galerucinae</taxon>
        <taxon>Diabroticina</taxon>
        <taxon>Diabroticites</taxon>
        <taxon>Diabrotica</taxon>
    </lineage>
</organism>
<keyword evidence="5" id="KW-0862">Zinc</keyword>
<dbReference type="Proteomes" id="UP001153709">
    <property type="component" value="Chromosome 6"/>
</dbReference>
<evidence type="ECO:0000256" key="2">
    <source>
        <dbReference type="ARBA" id="ARBA00022490"/>
    </source>
</evidence>
<reference evidence="8" key="1">
    <citation type="submission" date="2022-01" db="EMBL/GenBank/DDBJ databases">
        <authorList>
            <person name="King R."/>
        </authorList>
    </citation>
    <scope>NUCLEOTIDE SEQUENCE</scope>
</reference>